<sequence>MISVKKLYKSFGDTEVLKDINFDVKRGEVVSFIGPSGSGKSTLLRCLIDLEEINSGKVTADSSPLFQDDINITREKRREVLSQMGIVFQSFNLFPHMTVLENITMPLITVDGWKREEAKREAVRLLEVVGLSDKADSYPRELSGGQKQRVAIARALAKNPKILLFDEPTSALDPEMVKEVLNVISSLKDLDITMLIVSHEMEFIKQVSDRVFFMEEGRILASGSPNSLFKDAESERVTQFLNCLNF</sequence>
<evidence type="ECO:0000313" key="11">
    <source>
        <dbReference type="Proteomes" id="UP001144471"/>
    </source>
</evidence>
<keyword evidence="8" id="KW-0472">Membrane</keyword>
<evidence type="ECO:0000256" key="2">
    <source>
        <dbReference type="ARBA" id="ARBA00005417"/>
    </source>
</evidence>
<evidence type="ECO:0000256" key="8">
    <source>
        <dbReference type="ARBA" id="ARBA00023136"/>
    </source>
</evidence>
<dbReference type="EMBL" id="BSDY01000004">
    <property type="protein sequence ID" value="GLI55478.1"/>
    <property type="molecule type" value="Genomic_DNA"/>
</dbReference>
<dbReference type="GO" id="GO:0005886">
    <property type="term" value="C:plasma membrane"/>
    <property type="evidence" value="ECO:0007669"/>
    <property type="project" value="UniProtKB-SubCell"/>
</dbReference>
<dbReference type="InterPro" id="IPR003593">
    <property type="entry name" value="AAA+_ATPase"/>
</dbReference>
<dbReference type="InterPro" id="IPR050086">
    <property type="entry name" value="MetN_ABC_transporter-like"/>
</dbReference>
<dbReference type="SUPFAM" id="SSF52540">
    <property type="entry name" value="P-loop containing nucleoside triphosphate hydrolases"/>
    <property type="match status" value="1"/>
</dbReference>
<protein>
    <submittedName>
        <fullName evidence="10">Glutamine ABC transporter ATP-binding protein</fullName>
    </submittedName>
</protein>
<keyword evidence="7" id="KW-0029">Amino-acid transport</keyword>
<evidence type="ECO:0000259" key="9">
    <source>
        <dbReference type="PROSITE" id="PS50893"/>
    </source>
</evidence>
<dbReference type="Gene3D" id="3.40.50.300">
    <property type="entry name" value="P-loop containing nucleotide triphosphate hydrolases"/>
    <property type="match status" value="1"/>
</dbReference>
<dbReference type="GO" id="GO:0016887">
    <property type="term" value="F:ATP hydrolysis activity"/>
    <property type="evidence" value="ECO:0007669"/>
    <property type="project" value="InterPro"/>
</dbReference>
<dbReference type="InterPro" id="IPR003439">
    <property type="entry name" value="ABC_transporter-like_ATP-bd"/>
</dbReference>
<comment type="subcellular location">
    <subcellularLocation>
        <location evidence="1">Cell membrane</location>
        <topology evidence="1">Peripheral membrane protein</topology>
    </subcellularLocation>
</comment>
<evidence type="ECO:0000256" key="6">
    <source>
        <dbReference type="ARBA" id="ARBA00022840"/>
    </source>
</evidence>
<evidence type="ECO:0000256" key="7">
    <source>
        <dbReference type="ARBA" id="ARBA00022970"/>
    </source>
</evidence>
<keyword evidence="3" id="KW-0813">Transport</keyword>
<evidence type="ECO:0000256" key="4">
    <source>
        <dbReference type="ARBA" id="ARBA00022475"/>
    </source>
</evidence>
<dbReference type="InterPro" id="IPR017871">
    <property type="entry name" value="ABC_transporter-like_CS"/>
</dbReference>
<dbReference type="CDD" id="cd03262">
    <property type="entry name" value="ABC_HisP_GlnQ"/>
    <property type="match status" value="1"/>
</dbReference>
<comment type="similarity">
    <text evidence="2">Belongs to the ABC transporter superfamily.</text>
</comment>
<dbReference type="GO" id="GO:0005524">
    <property type="term" value="F:ATP binding"/>
    <property type="evidence" value="ECO:0007669"/>
    <property type="project" value="UniProtKB-KW"/>
</dbReference>
<keyword evidence="5" id="KW-0547">Nucleotide-binding</keyword>
<dbReference type="PANTHER" id="PTHR43166:SF9">
    <property type="entry name" value="GLUTAMATE_ASPARTATE IMPORT ATP-BINDING PROTEIN GLTL"/>
    <property type="match status" value="1"/>
</dbReference>
<keyword evidence="4" id="KW-1003">Cell membrane</keyword>
<dbReference type="RefSeq" id="WP_281833978.1">
    <property type="nucleotide sequence ID" value="NZ_BSDY01000004.1"/>
</dbReference>
<name>A0A9W6GHU1_9FUSO</name>
<proteinExistence type="inferred from homology"/>
<dbReference type="InterPro" id="IPR030679">
    <property type="entry name" value="ABC_ATPase_HisP-typ"/>
</dbReference>
<dbReference type="AlphaFoldDB" id="A0A9W6GHU1"/>
<dbReference type="Pfam" id="PF00005">
    <property type="entry name" value="ABC_tran"/>
    <property type="match status" value="1"/>
</dbReference>
<dbReference type="PROSITE" id="PS00211">
    <property type="entry name" value="ABC_TRANSPORTER_1"/>
    <property type="match status" value="1"/>
</dbReference>
<dbReference type="Proteomes" id="UP001144471">
    <property type="component" value="Unassembled WGS sequence"/>
</dbReference>
<gene>
    <name evidence="10" type="primary">glnQ</name>
    <name evidence="10" type="ORF">PM10SUCC1_09920</name>
</gene>
<keyword evidence="11" id="KW-1185">Reference proteome</keyword>
<keyword evidence="6 10" id="KW-0067">ATP-binding</keyword>
<dbReference type="GO" id="GO:0015424">
    <property type="term" value="F:ABC-type amino acid transporter activity"/>
    <property type="evidence" value="ECO:0007669"/>
    <property type="project" value="InterPro"/>
</dbReference>
<feature type="domain" description="ABC transporter" evidence="9">
    <location>
        <begin position="2"/>
        <end position="241"/>
    </location>
</feature>
<evidence type="ECO:0000313" key="10">
    <source>
        <dbReference type="EMBL" id="GLI55478.1"/>
    </source>
</evidence>
<dbReference type="PROSITE" id="PS50893">
    <property type="entry name" value="ABC_TRANSPORTER_2"/>
    <property type="match status" value="1"/>
</dbReference>
<evidence type="ECO:0000256" key="1">
    <source>
        <dbReference type="ARBA" id="ARBA00004202"/>
    </source>
</evidence>
<dbReference type="InterPro" id="IPR027417">
    <property type="entry name" value="P-loop_NTPase"/>
</dbReference>
<comment type="caution">
    <text evidence="10">The sequence shown here is derived from an EMBL/GenBank/DDBJ whole genome shotgun (WGS) entry which is preliminary data.</text>
</comment>
<dbReference type="PIRSF" id="PIRSF039085">
    <property type="entry name" value="ABC_ATPase_HisP"/>
    <property type="match status" value="1"/>
</dbReference>
<dbReference type="PANTHER" id="PTHR43166">
    <property type="entry name" value="AMINO ACID IMPORT ATP-BINDING PROTEIN"/>
    <property type="match status" value="1"/>
</dbReference>
<reference evidence="10" key="1">
    <citation type="submission" date="2022-12" db="EMBL/GenBank/DDBJ databases">
        <title>Reference genome sequencing for broad-spectrum identification of bacterial and archaeal isolates by mass spectrometry.</title>
        <authorList>
            <person name="Sekiguchi Y."/>
            <person name="Tourlousse D.M."/>
        </authorList>
    </citation>
    <scope>NUCLEOTIDE SEQUENCE</scope>
    <source>
        <strain evidence="10">10succ1</strain>
    </source>
</reference>
<organism evidence="10 11">
    <name type="scientific">Propionigenium maris DSM 9537</name>
    <dbReference type="NCBI Taxonomy" id="1123000"/>
    <lineage>
        <taxon>Bacteria</taxon>
        <taxon>Fusobacteriati</taxon>
        <taxon>Fusobacteriota</taxon>
        <taxon>Fusobacteriia</taxon>
        <taxon>Fusobacteriales</taxon>
        <taxon>Fusobacteriaceae</taxon>
        <taxon>Propionigenium</taxon>
    </lineage>
</organism>
<accession>A0A9W6GHU1</accession>
<dbReference type="SMART" id="SM00382">
    <property type="entry name" value="AAA"/>
    <property type="match status" value="1"/>
</dbReference>
<evidence type="ECO:0000256" key="5">
    <source>
        <dbReference type="ARBA" id="ARBA00022741"/>
    </source>
</evidence>
<evidence type="ECO:0000256" key="3">
    <source>
        <dbReference type="ARBA" id="ARBA00022448"/>
    </source>
</evidence>